<dbReference type="Proteomes" id="UP000784880">
    <property type="component" value="Unassembled WGS sequence"/>
</dbReference>
<keyword evidence="4 6" id="KW-1133">Transmembrane helix</keyword>
<dbReference type="Pfam" id="PF06271">
    <property type="entry name" value="RDD"/>
    <property type="match status" value="1"/>
</dbReference>
<dbReference type="RefSeq" id="WP_217069410.1">
    <property type="nucleotide sequence ID" value="NZ_JAHQCS010000183.1"/>
</dbReference>
<gene>
    <name evidence="8" type="ORF">KS419_23200</name>
</gene>
<keyword evidence="9" id="KW-1185">Reference proteome</keyword>
<reference evidence="8 9" key="1">
    <citation type="submission" date="2021-06" db="EMBL/GenBank/DDBJ databases">
        <title>Bacillus sp. RD4P76, an endophyte from a halophyte.</title>
        <authorList>
            <person name="Sun J.-Q."/>
        </authorList>
    </citation>
    <scope>NUCLEOTIDE SEQUENCE [LARGE SCALE GENOMIC DNA]</scope>
    <source>
        <strain evidence="8 9">CGMCC 1.15917</strain>
    </source>
</reference>
<evidence type="ECO:0000256" key="6">
    <source>
        <dbReference type="SAM" id="Phobius"/>
    </source>
</evidence>
<evidence type="ECO:0000256" key="3">
    <source>
        <dbReference type="ARBA" id="ARBA00022692"/>
    </source>
</evidence>
<comment type="caution">
    <text evidence="8">The sequence shown here is derived from an EMBL/GenBank/DDBJ whole genome shotgun (WGS) entry which is preliminary data.</text>
</comment>
<dbReference type="InterPro" id="IPR010432">
    <property type="entry name" value="RDD"/>
</dbReference>
<feature type="domain" description="RDD" evidence="7">
    <location>
        <begin position="27"/>
        <end position="155"/>
    </location>
</feature>
<dbReference type="EMBL" id="JAHQCS010000183">
    <property type="protein sequence ID" value="MBU9714656.1"/>
    <property type="molecule type" value="Genomic_DNA"/>
</dbReference>
<protein>
    <submittedName>
        <fullName evidence="8">RDD family protein</fullName>
    </submittedName>
</protein>
<keyword evidence="5 6" id="KW-0472">Membrane</keyword>
<evidence type="ECO:0000256" key="4">
    <source>
        <dbReference type="ARBA" id="ARBA00022989"/>
    </source>
</evidence>
<feature type="transmembrane region" description="Helical" evidence="6">
    <location>
        <begin position="126"/>
        <end position="143"/>
    </location>
</feature>
<feature type="transmembrane region" description="Helical" evidence="6">
    <location>
        <begin position="34"/>
        <end position="56"/>
    </location>
</feature>
<evidence type="ECO:0000256" key="5">
    <source>
        <dbReference type="ARBA" id="ARBA00023136"/>
    </source>
</evidence>
<accession>A0ABS6JM48</accession>
<evidence type="ECO:0000256" key="1">
    <source>
        <dbReference type="ARBA" id="ARBA00004651"/>
    </source>
</evidence>
<feature type="transmembrane region" description="Helical" evidence="6">
    <location>
        <begin position="68"/>
        <end position="86"/>
    </location>
</feature>
<evidence type="ECO:0000259" key="7">
    <source>
        <dbReference type="Pfam" id="PF06271"/>
    </source>
</evidence>
<name>A0ABS6JM48_9BACI</name>
<sequence length="168" mass="19275">MSEHKGEIVETDTDGLWERKLTETPYYAGFWMRLWAYLIDLVVISSISGIILTPFFRLTDLSTLNIGIYSIGGILGASISFGYFIILTKKWGQTLGKRILGIKVLPQKEEFLTWKSTVMRELVGRYIHQSLFLTNIIYLIVAFHPEKKGLHDYFADTLVVLEPRKKGN</sequence>
<evidence type="ECO:0000313" key="9">
    <source>
        <dbReference type="Proteomes" id="UP000784880"/>
    </source>
</evidence>
<keyword evidence="2" id="KW-1003">Cell membrane</keyword>
<keyword evidence="3 6" id="KW-0812">Transmembrane</keyword>
<dbReference type="PANTHER" id="PTHR36115:SF9">
    <property type="entry name" value="LMO1584 PROTEIN"/>
    <property type="match status" value="1"/>
</dbReference>
<evidence type="ECO:0000313" key="8">
    <source>
        <dbReference type="EMBL" id="MBU9714656.1"/>
    </source>
</evidence>
<dbReference type="InterPro" id="IPR051791">
    <property type="entry name" value="Pra-immunoreactive"/>
</dbReference>
<organism evidence="8 9">
    <name type="scientific">Evansella tamaricis</name>
    <dbReference type="NCBI Taxonomy" id="2069301"/>
    <lineage>
        <taxon>Bacteria</taxon>
        <taxon>Bacillati</taxon>
        <taxon>Bacillota</taxon>
        <taxon>Bacilli</taxon>
        <taxon>Bacillales</taxon>
        <taxon>Bacillaceae</taxon>
        <taxon>Evansella</taxon>
    </lineage>
</organism>
<evidence type="ECO:0000256" key="2">
    <source>
        <dbReference type="ARBA" id="ARBA00022475"/>
    </source>
</evidence>
<proteinExistence type="predicted"/>
<dbReference type="PANTHER" id="PTHR36115">
    <property type="entry name" value="PROLINE-RICH ANTIGEN HOMOLOG-RELATED"/>
    <property type="match status" value="1"/>
</dbReference>
<comment type="subcellular location">
    <subcellularLocation>
        <location evidence="1">Cell membrane</location>
        <topology evidence="1">Multi-pass membrane protein</topology>
    </subcellularLocation>
</comment>